<organism evidence="1 2">
    <name type="scientific">Burkholderia humptydooensis MSMB43</name>
    <dbReference type="NCBI Taxonomy" id="441157"/>
    <lineage>
        <taxon>Bacteria</taxon>
        <taxon>Pseudomonadati</taxon>
        <taxon>Pseudomonadota</taxon>
        <taxon>Betaproteobacteria</taxon>
        <taxon>Burkholderiales</taxon>
        <taxon>Burkholderiaceae</taxon>
        <taxon>Burkholderia</taxon>
        <taxon>pseudomallei group</taxon>
    </lineage>
</organism>
<gene>
    <name evidence="1" type="ORF">A33K_15905</name>
</gene>
<dbReference type="Proteomes" id="UP000004682">
    <property type="component" value="Unassembled WGS sequence"/>
</dbReference>
<protein>
    <submittedName>
        <fullName evidence="1">Uncharacterized protein</fullName>
    </submittedName>
</protein>
<evidence type="ECO:0000313" key="1">
    <source>
        <dbReference type="EMBL" id="EIP87884.1"/>
    </source>
</evidence>
<accession>A0ABN0G6Q1</accession>
<evidence type="ECO:0000313" key="2">
    <source>
        <dbReference type="Proteomes" id="UP000004682"/>
    </source>
</evidence>
<reference evidence="2" key="1">
    <citation type="journal article" date="2012" name="J. Bacteriol.">
        <title>Revised Genome Sequence of Burkholderia thailandensis MSMB43 with Improved Annotation.</title>
        <authorList>
            <person name="Zhuo Y."/>
            <person name="Liu L."/>
            <person name="Wang Q."/>
            <person name="Liu X."/>
            <person name="Ren B."/>
            <person name="Liu M."/>
            <person name="Ni P."/>
            <person name="Cheng Y.Q."/>
            <person name="Zhang L."/>
        </authorList>
    </citation>
    <scope>NUCLEOTIDE SEQUENCE [LARGE SCALE GENOMIC DNA]</scope>
    <source>
        <strain evidence="2">MSMB43</strain>
    </source>
</reference>
<proteinExistence type="predicted"/>
<keyword evidence="2" id="KW-1185">Reference proteome</keyword>
<sequence length="78" mass="8519">MVRNTRHAVAIGPSYVLSIPRPVTACFRCSSDATRAQPKGNDMRGFDSASFSARFVAMRNFPGFGVKNGSTRAYRTTT</sequence>
<name>A0ABN0G6Q1_9BURK</name>
<dbReference type="EMBL" id="JH692063">
    <property type="protein sequence ID" value="EIP87884.1"/>
    <property type="molecule type" value="Genomic_DNA"/>
</dbReference>